<sequence length="120" mass="13242">MVFPLALTGCSSEEATPTDAVLEFLKATSDGDMNKACAMVTPETVEILKKETRQSSCEEAIRASMEQARPGVVEATAKLTAEQLTEIEMGDRVIVEYEIDDLPYSGVVVKRDGKWYITYE</sequence>
<reference evidence="2 3" key="1">
    <citation type="submission" date="2018-12" db="EMBL/GenBank/DDBJ databases">
        <authorList>
            <consortium name="Pathogen Informatics"/>
        </authorList>
    </citation>
    <scope>NUCLEOTIDE SEQUENCE [LARGE SCALE GENOMIC DNA]</scope>
    <source>
        <strain evidence="2 3">NCTC13354</strain>
    </source>
</reference>
<organism evidence="2 3">
    <name type="scientific">Trueperella bialowiezensis</name>
    <dbReference type="NCBI Taxonomy" id="312285"/>
    <lineage>
        <taxon>Bacteria</taxon>
        <taxon>Bacillati</taxon>
        <taxon>Actinomycetota</taxon>
        <taxon>Actinomycetes</taxon>
        <taxon>Actinomycetales</taxon>
        <taxon>Actinomycetaceae</taxon>
        <taxon>Trueperella</taxon>
    </lineage>
</organism>
<protein>
    <submittedName>
        <fullName evidence="2">Lumazine-binding domain</fullName>
    </submittedName>
</protein>
<dbReference type="Pfam" id="PF12870">
    <property type="entry name" value="DUF4878"/>
    <property type="match status" value="1"/>
</dbReference>
<dbReference type="SUPFAM" id="SSF54427">
    <property type="entry name" value="NTF2-like"/>
    <property type="match status" value="1"/>
</dbReference>
<dbReference type="InterPro" id="IPR024267">
    <property type="entry name" value="DUF4878"/>
</dbReference>
<dbReference type="Proteomes" id="UP000269542">
    <property type="component" value="Chromosome"/>
</dbReference>
<evidence type="ECO:0000313" key="2">
    <source>
        <dbReference type="EMBL" id="VEI13420.1"/>
    </source>
</evidence>
<dbReference type="Gene3D" id="3.10.450.50">
    <property type="match status" value="1"/>
</dbReference>
<dbReference type="KEGG" id="tbw:NCTC13354_01135"/>
<evidence type="ECO:0000259" key="1">
    <source>
        <dbReference type="Pfam" id="PF12870"/>
    </source>
</evidence>
<gene>
    <name evidence="2" type="ORF">NCTC13354_01135</name>
</gene>
<dbReference type="AlphaFoldDB" id="A0A3S4Z5I9"/>
<feature type="domain" description="DUF4878" evidence="1">
    <location>
        <begin position="12"/>
        <end position="117"/>
    </location>
</feature>
<evidence type="ECO:0000313" key="3">
    <source>
        <dbReference type="Proteomes" id="UP000269542"/>
    </source>
</evidence>
<accession>A0A3S4Z5I9</accession>
<name>A0A3S4Z5I9_9ACTO</name>
<keyword evidence="3" id="KW-1185">Reference proteome</keyword>
<proteinExistence type="predicted"/>
<dbReference type="EMBL" id="LR134476">
    <property type="protein sequence ID" value="VEI13420.1"/>
    <property type="molecule type" value="Genomic_DNA"/>
</dbReference>
<dbReference type="InterPro" id="IPR032710">
    <property type="entry name" value="NTF2-like_dom_sf"/>
</dbReference>